<dbReference type="Gene3D" id="1.10.3970.10">
    <property type="entry name" value="BSD domain"/>
    <property type="match status" value="1"/>
</dbReference>
<dbReference type="InterPro" id="IPR035925">
    <property type="entry name" value="BSD_dom_sf"/>
</dbReference>
<keyword evidence="4" id="KW-1185">Reference proteome</keyword>
<dbReference type="SMART" id="SM00751">
    <property type="entry name" value="BSD"/>
    <property type="match status" value="1"/>
</dbReference>
<dbReference type="PROSITE" id="PS50858">
    <property type="entry name" value="BSD"/>
    <property type="match status" value="1"/>
</dbReference>
<organism evidence="3 4">
    <name type="scientific">Heterodera schachtii</name>
    <name type="common">Sugarbeet cyst nematode worm</name>
    <name type="synonym">Tylenchus schachtii</name>
    <dbReference type="NCBI Taxonomy" id="97005"/>
    <lineage>
        <taxon>Eukaryota</taxon>
        <taxon>Metazoa</taxon>
        <taxon>Ecdysozoa</taxon>
        <taxon>Nematoda</taxon>
        <taxon>Chromadorea</taxon>
        <taxon>Rhabditida</taxon>
        <taxon>Tylenchina</taxon>
        <taxon>Tylenchomorpha</taxon>
        <taxon>Tylenchoidea</taxon>
        <taxon>Heteroderidae</taxon>
        <taxon>Heteroderinae</taxon>
        <taxon>Heterodera</taxon>
    </lineage>
</organism>
<feature type="region of interest" description="Disordered" evidence="1">
    <location>
        <begin position="1"/>
        <end position="40"/>
    </location>
</feature>
<protein>
    <recommendedName>
        <fullName evidence="2">BSD domain-containing protein</fullName>
    </recommendedName>
</protein>
<name>A0ABD2IBE6_HETSC</name>
<dbReference type="EMBL" id="JBICCN010000333">
    <property type="protein sequence ID" value="KAL3076558.1"/>
    <property type="molecule type" value="Genomic_DNA"/>
</dbReference>
<proteinExistence type="predicted"/>
<feature type="compositionally biased region" description="Low complexity" evidence="1">
    <location>
        <begin position="220"/>
        <end position="231"/>
    </location>
</feature>
<accession>A0ABD2IBE6</accession>
<dbReference type="AlphaFoldDB" id="A0ABD2IBE6"/>
<evidence type="ECO:0000256" key="1">
    <source>
        <dbReference type="SAM" id="MobiDB-lite"/>
    </source>
</evidence>
<feature type="compositionally biased region" description="Basic and acidic residues" evidence="1">
    <location>
        <begin position="203"/>
        <end position="219"/>
    </location>
</feature>
<evidence type="ECO:0000259" key="2">
    <source>
        <dbReference type="PROSITE" id="PS50858"/>
    </source>
</evidence>
<comment type="caution">
    <text evidence="3">The sequence shown here is derived from an EMBL/GenBank/DDBJ whole genome shotgun (WGS) entry which is preliminary data.</text>
</comment>
<dbReference type="Pfam" id="PF03909">
    <property type="entry name" value="BSD"/>
    <property type="match status" value="1"/>
</dbReference>
<feature type="compositionally biased region" description="Basic and acidic residues" evidence="1">
    <location>
        <begin position="244"/>
        <end position="257"/>
    </location>
</feature>
<feature type="compositionally biased region" description="Acidic residues" evidence="1">
    <location>
        <begin position="264"/>
        <end position="283"/>
    </location>
</feature>
<feature type="compositionally biased region" description="Basic and acidic residues" evidence="1">
    <location>
        <begin position="19"/>
        <end position="33"/>
    </location>
</feature>
<feature type="domain" description="BSD" evidence="2">
    <location>
        <begin position="127"/>
        <end position="183"/>
    </location>
</feature>
<dbReference type="InterPro" id="IPR005607">
    <property type="entry name" value="BSD_dom"/>
</dbReference>
<evidence type="ECO:0000313" key="3">
    <source>
        <dbReference type="EMBL" id="KAL3076558.1"/>
    </source>
</evidence>
<sequence length="299" mass="33793">MPSASTDADQKQQQQQRMTTERGNGEKSDHDNTSDTMRPSQIANRVFGIAKKASSKLQEKATNISAIVSERTIIGNIEKERQKFMEELRKEGKCVDEIGLDGLLADVEAQQHIIAISSNPRNLTDEPPLTFALDSDIALVKQYADALFRLDPRLAVLRFELVPKLVPEDKFWRNYAYRISLVRKFVAEKCATAASSEQQQGSAKEEDKSKKCVETEEKQQQQPQKQHQQTTAGDATPENDEEEKLEKELLNDLHEFEMVVNDGKEDEEDGANNANDEDEQMGDELDKHLDELLDNNSSN</sequence>
<dbReference type="SUPFAM" id="SSF140383">
    <property type="entry name" value="BSD domain-like"/>
    <property type="match status" value="1"/>
</dbReference>
<evidence type="ECO:0000313" key="4">
    <source>
        <dbReference type="Proteomes" id="UP001620645"/>
    </source>
</evidence>
<gene>
    <name evidence="3" type="ORF">niasHS_014463</name>
</gene>
<dbReference type="Proteomes" id="UP001620645">
    <property type="component" value="Unassembled WGS sequence"/>
</dbReference>
<reference evidence="3 4" key="1">
    <citation type="submission" date="2024-10" db="EMBL/GenBank/DDBJ databases">
        <authorList>
            <person name="Kim D."/>
        </authorList>
    </citation>
    <scope>NUCLEOTIDE SEQUENCE [LARGE SCALE GENOMIC DNA]</scope>
    <source>
        <strain evidence="3">Taebaek</strain>
    </source>
</reference>
<feature type="region of interest" description="Disordered" evidence="1">
    <location>
        <begin position="194"/>
        <end position="299"/>
    </location>
</feature>